<dbReference type="SUPFAM" id="SSF103084">
    <property type="entry name" value="Holliday junction resolvase RusA"/>
    <property type="match status" value="1"/>
</dbReference>
<keyword evidence="17" id="KW-1185">Reference proteome</keyword>
<accession>A0ABX6GH37</accession>
<comment type="subunit">
    <text evidence="2">Homodimer.</text>
</comment>
<proteinExistence type="inferred from homology"/>
<dbReference type="PIRSF" id="PIRSF001007">
    <property type="entry name" value="RusA"/>
    <property type="match status" value="1"/>
</dbReference>
<dbReference type="InterPro" id="IPR036614">
    <property type="entry name" value="RusA-like_sf"/>
</dbReference>
<gene>
    <name evidence="16" type="ORF">FO014_00425</name>
</gene>
<evidence type="ECO:0000256" key="3">
    <source>
        <dbReference type="ARBA" id="ARBA00014885"/>
    </source>
</evidence>
<keyword evidence="11 15" id="KW-0234">DNA repair</keyword>
<dbReference type="Gene3D" id="3.30.1330.70">
    <property type="entry name" value="Holliday junction resolvase RusA"/>
    <property type="match status" value="1"/>
</dbReference>
<dbReference type="InterPro" id="IPR008822">
    <property type="entry name" value="Endonuclease_RusA-like"/>
</dbReference>
<keyword evidence="8 15" id="KW-0378">Hydrolase</keyword>
<evidence type="ECO:0000256" key="2">
    <source>
        <dbReference type="ARBA" id="ARBA00011738"/>
    </source>
</evidence>
<comment type="catalytic activity">
    <reaction evidence="13 15">
        <text>Endonucleolytic cleavage at a junction such as a reciprocal single-stranded crossover between two homologous DNA duplexes (Holliday junction).</text>
        <dbReference type="EC" id="3.1.21.10"/>
    </reaction>
</comment>
<comment type="function">
    <text evidence="15">Endonuclease that resolves Holliday junction intermediates made during homologous genetic recombination and DNA repair. Exhibits sequence and structure-selective cleavage of four-way DNA junctions, where it introduces symmetrical nicks in two strands of the same polarity at the 5' side of dinucleotides. Corrects the defects in genetic recombination and DNA repair associated with inactivation of ruvAB or ruvC.</text>
</comment>
<dbReference type="EMBL" id="CP041764">
    <property type="protein sequence ID" value="QHA85563.1"/>
    <property type="molecule type" value="Genomic_DNA"/>
</dbReference>
<evidence type="ECO:0000256" key="11">
    <source>
        <dbReference type="ARBA" id="ARBA00023204"/>
    </source>
</evidence>
<protein>
    <recommendedName>
        <fullName evidence="3 15">Crossover junction endodeoxyribonuclease rusA</fullName>
        <ecNumber evidence="14 15">3.1.21.10</ecNumber>
    </recommendedName>
</protein>
<keyword evidence="9" id="KW-0460">Magnesium</keyword>
<evidence type="ECO:0000256" key="10">
    <source>
        <dbReference type="ARBA" id="ARBA00023172"/>
    </source>
</evidence>
<dbReference type="EC" id="3.1.21.10" evidence="14 15"/>
<evidence type="ECO:0000313" key="17">
    <source>
        <dbReference type="Proteomes" id="UP000430368"/>
    </source>
</evidence>
<evidence type="ECO:0000256" key="4">
    <source>
        <dbReference type="ARBA" id="ARBA00022722"/>
    </source>
</evidence>
<dbReference type="Proteomes" id="UP000430368">
    <property type="component" value="Chromosome"/>
</dbReference>
<evidence type="ECO:0000256" key="15">
    <source>
        <dbReference type="PIRNR" id="PIRNR001007"/>
    </source>
</evidence>
<evidence type="ECO:0000256" key="5">
    <source>
        <dbReference type="ARBA" id="ARBA00022723"/>
    </source>
</evidence>
<dbReference type="InterPro" id="IPR016281">
    <property type="entry name" value="Endonuclease_RusA"/>
</dbReference>
<evidence type="ECO:0000256" key="9">
    <source>
        <dbReference type="ARBA" id="ARBA00022842"/>
    </source>
</evidence>
<keyword evidence="10" id="KW-0233">DNA recombination</keyword>
<organism evidence="16 17">
    <name type="scientific">Serratia rhizosphaerae</name>
    <dbReference type="NCBI Taxonomy" id="2597702"/>
    <lineage>
        <taxon>Bacteria</taxon>
        <taxon>Pseudomonadati</taxon>
        <taxon>Pseudomonadota</taxon>
        <taxon>Gammaproteobacteria</taxon>
        <taxon>Enterobacterales</taxon>
        <taxon>Yersiniaceae</taxon>
        <taxon>Serratia</taxon>
    </lineage>
</organism>
<sequence length="125" mass="13939">MILTLPFPPSVNGYWRAPNKGSLKGRHLVSDRGRKFNSEALASILEQLNPKPRALTCDLSVSVVFYPPTRAKRDLDNYFKALFDVMTRARVWLDDSQIKKLSAEWGPVTKGGKVTLHISEVANAG</sequence>
<keyword evidence="4 15" id="KW-0540">Nuclease</keyword>
<name>A0ABX6GH37_9GAMM</name>
<keyword evidence="5" id="KW-0479">Metal-binding</keyword>
<evidence type="ECO:0000256" key="13">
    <source>
        <dbReference type="ARBA" id="ARBA00029354"/>
    </source>
</evidence>
<keyword evidence="7 15" id="KW-0227">DNA damage</keyword>
<evidence type="ECO:0000256" key="14">
    <source>
        <dbReference type="ARBA" id="ARBA00029488"/>
    </source>
</evidence>
<dbReference type="Pfam" id="PF05866">
    <property type="entry name" value="RusA"/>
    <property type="match status" value="1"/>
</dbReference>
<comment type="function">
    <text evidence="12">Endonuclease that resolves Holliday junction intermediates made during homologous genetic recombination and DNA repair. Exhibits sequence and structure-selective cleavage of four-way DNA junctions, where it introduces symmetrical nicks in two strands of the same polarity at the 5' side of CC dinucleotides. Corrects the defects in genetic recombination and DNA repair associated with inactivation of RuvAB or RuvC.</text>
</comment>
<evidence type="ECO:0000313" key="16">
    <source>
        <dbReference type="EMBL" id="QHA85563.1"/>
    </source>
</evidence>
<keyword evidence="6 15" id="KW-0255">Endonuclease</keyword>
<comment type="similarity">
    <text evidence="15">Belongs to the rusA family.</text>
</comment>
<evidence type="ECO:0000256" key="6">
    <source>
        <dbReference type="ARBA" id="ARBA00022759"/>
    </source>
</evidence>
<evidence type="ECO:0000256" key="12">
    <source>
        <dbReference type="ARBA" id="ARBA00024745"/>
    </source>
</evidence>
<comment type="cofactor">
    <cofactor evidence="1">
        <name>Mg(2+)</name>
        <dbReference type="ChEBI" id="CHEBI:18420"/>
    </cofactor>
</comment>
<evidence type="ECO:0000256" key="7">
    <source>
        <dbReference type="ARBA" id="ARBA00022763"/>
    </source>
</evidence>
<reference evidence="16 17" key="1">
    <citation type="submission" date="2019-07" db="EMBL/GenBank/DDBJ databases">
        <title>Serratia dokdonensis sp. nov., an elicitor of systemic resistance in Nicotiana Tabacum.</title>
        <authorList>
            <person name="Son J.-S."/>
            <person name="Hwang Y.-J."/>
            <person name="Lee S.-Y."/>
            <person name="Ghim S.-Y."/>
        </authorList>
    </citation>
    <scope>NUCLEOTIDE SEQUENCE [LARGE SCALE GENOMIC DNA]</scope>
    <source>
        <strain evidence="16 17">KUDC3025</strain>
    </source>
</reference>
<dbReference type="RefSeq" id="WP_160026967.1">
    <property type="nucleotide sequence ID" value="NZ_CP041764.1"/>
</dbReference>
<evidence type="ECO:0000256" key="1">
    <source>
        <dbReference type="ARBA" id="ARBA00001946"/>
    </source>
</evidence>
<evidence type="ECO:0000256" key="8">
    <source>
        <dbReference type="ARBA" id="ARBA00022801"/>
    </source>
</evidence>